<dbReference type="CDD" id="cd05233">
    <property type="entry name" value="SDR_c"/>
    <property type="match status" value="1"/>
</dbReference>
<dbReference type="RefSeq" id="WP_345210996.1">
    <property type="nucleotide sequence ID" value="NZ_BAABFT010000004.1"/>
</dbReference>
<evidence type="ECO:0000256" key="3">
    <source>
        <dbReference type="RuleBase" id="RU000363"/>
    </source>
</evidence>
<dbReference type="PRINTS" id="PR00080">
    <property type="entry name" value="SDRFAMILY"/>
</dbReference>
<dbReference type="PANTHER" id="PTHR44196">
    <property type="entry name" value="DEHYDROGENASE/REDUCTASE SDR FAMILY MEMBER 7B"/>
    <property type="match status" value="1"/>
</dbReference>
<organism evidence="4 5">
    <name type="scientific">Mucilaginibacter gynuensis</name>
    <dbReference type="NCBI Taxonomy" id="1302236"/>
    <lineage>
        <taxon>Bacteria</taxon>
        <taxon>Pseudomonadati</taxon>
        <taxon>Bacteroidota</taxon>
        <taxon>Sphingobacteriia</taxon>
        <taxon>Sphingobacteriales</taxon>
        <taxon>Sphingobacteriaceae</taxon>
        <taxon>Mucilaginibacter</taxon>
    </lineage>
</organism>
<gene>
    <name evidence="4" type="ORF">GCM10023149_20820</name>
</gene>
<dbReference type="PIRSF" id="PIRSF000126">
    <property type="entry name" value="11-beta-HSD1"/>
    <property type="match status" value="1"/>
</dbReference>
<evidence type="ECO:0000256" key="1">
    <source>
        <dbReference type="ARBA" id="ARBA00006484"/>
    </source>
</evidence>
<evidence type="ECO:0000313" key="5">
    <source>
        <dbReference type="Proteomes" id="UP001500582"/>
    </source>
</evidence>
<reference evidence="5" key="1">
    <citation type="journal article" date="2019" name="Int. J. Syst. Evol. Microbiol.">
        <title>The Global Catalogue of Microorganisms (GCM) 10K type strain sequencing project: providing services to taxonomists for standard genome sequencing and annotation.</title>
        <authorList>
            <consortium name="The Broad Institute Genomics Platform"/>
            <consortium name="The Broad Institute Genome Sequencing Center for Infectious Disease"/>
            <person name="Wu L."/>
            <person name="Ma J."/>
        </authorList>
    </citation>
    <scope>NUCLEOTIDE SEQUENCE [LARGE SCALE GENOMIC DNA]</scope>
    <source>
        <strain evidence="5">JCM 17705</strain>
    </source>
</reference>
<keyword evidence="5" id="KW-1185">Reference proteome</keyword>
<dbReference type="SUPFAM" id="SSF51735">
    <property type="entry name" value="NAD(P)-binding Rossmann-fold domains"/>
    <property type="match status" value="1"/>
</dbReference>
<dbReference type="PANTHER" id="PTHR44196:SF1">
    <property type="entry name" value="DEHYDROGENASE_REDUCTASE SDR FAMILY MEMBER 7B"/>
    <property type="match status" value="1"/>
</dbReference>
<dbReference type="Proteomes" id="UP001500582">
    <property type="component" value="Unassembled WGS sequence"/>
</dbReference>
<name>A0ABP8GC26_9SPHI</name>
<dbReference type="EMBL" id="BAABFT010000004">
    <property type="protein sequence ID" value="GAA4321139.1"/>
    <property type="molecule type" value="Genomic_DNA"/>
</dbReference>
<comment type="caution">
    <text evidence="4">The sequence shown here is derived from an EMBL/GenBank/DDBJ whole genome shotgun (WGS) entry which is preliminary data.</text>
</comment>
<sequence>MPGQLTGKVAIVTGASAGIGRASALALASEGAKLVITARRQDRLEALAAEIEAMNTHAYIVAGDANDETTAKRCVETALNEAGRIDILLNNAGMGNYKNLVDTSLEDYDQLMDTNMRTTFIFTRQVVPQMLLQKQGTILMMSSMAGLYGFANQAVYCATKFAQVGFAQSLDKELRPSGIKVGVICPGGVKTEFAVGTGRTEESVAQSSMLEATDVAGAVLLACTQAPGSRIIEIQMRTMNESL</sequence>
<evidence type="ECO:0000313" key="4">
    <source>
        <dbReference type="EMBL" id="GAA4321139.1"/>
    </source>
</evidence>
<accession>A0ABP8GC26</accession>
<evidence type="ECO:0000256" key="2">
    <source>
        <dbReference type="ARBA" id="ARBA00023002"/>
    </source>
</evidence>
<dbReference type="Pfam" id="PF00106">
    <property type="entry name" value="adh_short"/>
    <property type="match status" value="1"/>
</dbReference>
<comment type="similarity">
    <text evidence="1 3">Belongs to the short-chain dehydrogenases/reductases (SDR) family.</text>
</comment>
<protein>
    <submittedName>
        <fullName evidence="4">SDR family NAD(P)-dependent oxidoreductase</fullName>
    </submittedName>
</protein>
<keyword evidence="2" id="KW-0560">Oxidoreductase</keyword>
<dbReference type="InterPro" id="IPR002347">
    <property type="entry name" value="SDR_fam"/>
</dbReference>
<dbReference type="InterPro" id="IPR036291">
    <property type="entry name" value="NAD(P)-bd_dom_sf"/>
</dbReference>
<proteinExistence type="inferred from homology"/>
<dbReference type="Gene3D" id="3.40.50.720">
    <property type="entry name" value="NAD(P)-binding Rossmann-like Domain"/>
    <property type="match status" value="1"/>
</dbReference>
<dbReference type="PRINTS" id="PR00081">
    <property type="entry name" value="GDHRDH"/>
</dbReference>